<evidence type="ECO:0000259" key="1">
    <source>
        <dbReference type="Pfam" id="PF21787"/>
    </source>
</evidence>
<organism evidence="2 3">
    <name type="scientific">Dryococelus australis</name>
    <dbReference type="NCBI Taxonomy" id="614101"/>
    <lineage>
        <taxon>Eukaryota</taxon>
        <taxon>Metazoa</taxon>
        <taxon>Ecdysozoa</taxon>
        <taxon>Arthropoda</taxon>
        <taxon>Hexapoda</taxon>
        <taxon>Insecta</taxon>
        <taxon>Pterygota</taxon>
        <taxon>Neoptera</taxon>
        <taxon>Polyneoptera</taxon>
        <taxon>Phasmatodea</taxon>
        <taxon>Verophasmatodea</taxon>
        <taxon>Anareolatae</taxon>
        <taxon>Phasmatidae</taxon>
        <taxon>Eurycanthinae</taxon>
        <taxon>Dryococelus</taxon>
    </lineage>
</organism>
<dbReference type="Proteomes" id="UP001159363">
    <property type="component" value="Chromosome X"/>
</dbReference>
<dbReference type="InterPro" id="IPR048365">
    <property type="entry name" value="TNP-like_RNaseH_N"/>
</dbReference>
<name>A0ABQ9HP70_9NEOP</name>
<comment type="caution">
    <text evidence="2">The sequence shown here is derived from an EMBL/GenBank/DDBJ whole genome shotgun (WGS) entry which is preliminary data.</text>
</comment>
<dbReference type="Pfam" id="PF21787">
    <property type="entry name" value="TNP-like_RNaseH_N"/>
    <property type="match status" value="1"/>
</dbReference>
<proteinExistence type="predicted"/>
<evidence type="ECO:0000313" key="3">
    <source>
        <dbReference type="Proteomes" id="UP001159363"/>
    </source>
</evidence>
<gene>
    <name evidence="2" type="ORF">PR048_011911</name>
</gene>
<accession>A0ABQ9HP70</accession>
<sequence>MVLSMDEMQNDGRYCYDQTADQIFCPCKNVQVIMTRGLASKWKQQIFYDFDTKVTGDLHFHVIKRLEERGFIVVAVVSHMGGISEPVGRKKKCVGFVDVLHRIKLLRNNFLDYGIYSCVMEQLEVSDMETKTLQQWISKERVQNTTEYQFCGVSFPDTNTEENEALRYVAGYLAHSTSNGSPASDVPANEDGWIEIISRGGLTIPSLVFLNTVKVAE</sequence>
<feature type="domain" description="Transposable element P transposase-like RNase H" evidence="1">
    <location>
        <begin position="27"/>
        <end position="79"/>
    </location>
</feature>
<protein>
    <recommendedName>
        <fullName evidence="1">Transposable element P transposase-like RNase H domain-containing protein</fullName>
    </recommendedName>
</protein>
<keyword evidence="3" id="KW-1185">Reference proteome</keyword>
<evidence type="ECO:0000313" key="2">
    <source>
        <dbReference type="EMBL" id="KAJ8885713.1"/>
    </source>
</evidence>
<reference evidence="2 3" key="1">
    <citation type="submission" date="2023-02" db="EMBL/GenBank/DDBJ databases">
        <title>LHISI_Scaffold_Assembly.</title>
        <authorList>
            <person name="Stuart O.P."/>
            <person name="Cleave R."/>
            <person name="Magrath M.J.L."/>
            <person name="Mikheyev A.S."/>
        </authorList>
    </citation>
    <scope>NUCLEOTIDE SEQUENCE [LARGE SCALE GENOMIC DNA]</scope>
    <source>
        <strain evidence="2">Daus_M_001</strain>
        <tissue evidence="2">Leg muscle</tissue>
    </source>
</reference>
<dbReference type="EMBL" id="JARBHB010000004">
    <property type="protein sequence ID" value="KAJ8885713.1"/>
    <property type="molecule type" value="Genomic_DNA"/>
</dbReference>